<evidence type="ECO:0000256" key="3">
    <source>
        <dbReference type="ARBA" id="ARBA00022989"/>
    </source>
</evidence>
<keyword evidence="2 5" id="KW-0812">Transmembrane</keyword>
<comment type="subcellular location">
    <subcellularLocation>
        <location evidence="1">Membrane</location>
    </subcellularLocation>
</comment>
<proteinExistence type="predicted"/>
<dbReference type="EMBL" id="MTYJ01000325">
    <property type="protein sequence ID" value="OWA53490.1"/>
    <property type="molecule type" value="Genomic_DNA"/>
</dbReference>
<evidence type="ECO:0000256" key="2">
    <source>
        <dbReference type="ARBA" id="ARBA00022692"/>
    </source>
</evidence>
<dbReference type="InterPro" id="IPR001828">
    <property type="entry name" value="ANF_lig-bd_rcpt"/>
</dbReference>
<evidence type="ECO:0000313" key="8">
    <source>
        <dbReference type="EMBL" id="OWA53490.1"/>
    </source>
</evidence>
<evidence type="ECO:0000256" key="4">
    <source>
        <dbReference type="ARBA" id="ARBA00023136"/>
    </source>
</evidence>
<name>A0A9X6NFX5_HYPEX</name>
<protein>
    <recommendedName>
        <fullName evidence="7">Receptor ligand binding region domain-containing protein</fullName>
    </recommendedName>
</protein>
<sequence>MISVQRGTPPQRFSVQIVLILSLIGLVAPSLIADGPIQVEIATIGHIYPESMSCLPYVAPPQDLAKAYVNRRYQGIFNFTITYIFDRTIPSCAALADHAVHLITRWFYGHKDNNTVLALIFAGCSGPEVVYMNQIAAAQNVLMITHNNDHEVIRNKALSPTFVSLAHYISSDYREFYKRIAEVYNWTSVYVVIDDTSVWVYTLTAWAAIEGIESLPNRVVTVKHILRNASAEIAPILHDFRTISRVMLFCGRAERLRTVLIQASELNMTNGEFVYITMENFHYKTLYGNLDWRNGDEHDQVVERAFASVLVIRAADYDNQFSVSSDLSAVDISRRAKTDYNFTLPINDQPVINLLAPFMAVKILAEILNRSNELHGTSSLHDGRNLANMFRNRTFLTEFGDIEIGPSGRRVVDLVLFCFETREKSFRPFLLFKPTSRRIEPLRGIVSWVNGNSWPPPNEPRCGFTGRLCEVTSLQTELASIATPIVTLVALCCLLACYLVWRHCHNLKRQEWWIIQYETMRYDDLPTGYLSLLRCRGE</sequence>
<dbReference type="AlphaFoldDB" id="A0A9X6NFX5"/>
<dbReference type="GO" id="GO:0016020">
    <property type="term" value="C:membrane"/>
    <property type="evidence" value="ECO:0007669"/>
    <property type="project" value="UniProtKB-SubCell"/>
</dbReference>
<dbReference type="OrthoDB" id="10065302at2759"/>
<feature type="transmembrane region" description="Helical" evidence="5">
    <location>
        <begin position="478"/>
        <end position="501"/>
    </location>
</feature>
<feature type="domain" description="Receptor ligand binding region" evidence="7">
    <location>
        <begin position="64"/>
        <end position="417"/>
    </location>
</feature>
<evidence type="ECO:0000313" key="9">
    <source>
        <dbReference type="Proteomes" id="UP000192578"/>
    </source>
</evidence>
<gene>
    <name evidence="8" type="ORF">BV898_17917</name>
</gene>
<dbReference type="SUPFAM" id="SSF53822">
    <property type="entry name" value="Periplasmic binding protein-like I"/>
    <property type="match status" value="1"/>
</dbReference>
<dbReference type="Gene3D" id="3.40.50.2300">
    <property type="match status" value="1"/>
</dbReference>
<feature type="signal peptide" evidence="6">
    <location>
        <begin position="1"/>
        <end position="29"/>
    </location>
</feature>
<evidence type="ECO:0000256" key="5">
    <source>
        <dbReference type="SAM" id="Phobius"/>
    </source>
</evidence>
<evidence type="ECO:0000256" key="1">
    <source>
        <dbReference type="ARBA" id="ARBA00004370"/>
    </source>
</evidence>
<comment type="caution">
    <text evidence="8">The sequence shown here is derived from an EMBL/GenBank/DDBJ whole genome shotgun (WGS) entry which is preliminary data.</text>
</comment>
<organism evidence="8 9">
    <name type="scientific">Hypsibius exemplaris</name>
    <name type="common">Freshwater tardigrade</name>
    <dbReference type="NCBI Taxonomy" id="2072580"/>
    <lineage>
        <taxon>Eukaryota</taxon>
        <taxon>Metazoa</taxon>
        <taxon>Ecdysozoa</taxon>
        <taxon>Tardigrada</taxon>
        <taxon>Eutardigrada</taxon>
        <taxon>Parachela</taxon>
        <taxon>Hypsibioidea</taxon>
        <taxon>Hypsibiidae</taxon>
        <taxon>Hypsibius</taxon>
    </lineage>
</organism>
<dbReference type="Proteomes" id="UP000192578">
    <property type="component" value="Unassembled WGS sequence"/>
</dbReference>
<evidence type="ECO:0000256" key="6">
    <source>
        <dbReference type="SAM" id="SignalP"/>
    </source>
</evidence>
<keyword evidence="3 5" id="KW-1133">Transmembrane helix</keyword>
<feature type="chain" id="PRO_5040776177" description="Receptor ligand binding region domain-containing protein" evidence="6">
    <location>
        <begin position="30"/>
        <end position="538"/>
    </location>
</feature>
<keyword evidence="4 5" id="KW-0472">Membrane</keyword>
<dbReference type="InterPro" id="IPR028082">
    <property type="entry name" value="Peripla_BP_I"/>
</dbReference>
<keyword evidence="6" id="KW-0732">Signal</keyword>
<dbReference type="Pfam" id="PF01094">
    <property type="entry name" value="ANF_receptor"/>
    <property type="match status" value="1"/>
</dbReference>
<keyword evidence="9" id="KW-1185">Reference proteome</keyword>
<accession>A0A9X6NFX5</accession>
<reference evidence="9" key="1">
    <citation type="submission" date="2017-01" db="EMBL/GenBank/DDBJ databases">
        <title>Comparative genomics of anhydrobiosis in the tardigrade Hypsibius dujardini.</title>
        <authorList>
            <person name="Yoshida Y."/>
            <person name="Koutsovoulos G."/>
            <person name="Laetsch D."/>
            <person name="Stevens L."/>
            <person name="Kumar S."/>
            <person name="Horikawa D."/>
            <person name="Ishino K."/>
            <person name="Komine S."/>
            <person name="Tomita M."/>
            <person name="Blaxter M."/>
            <person name="Arakawa K."/>
        </authorList>
    </citation>
    <scope>NUCLEOTIDE SEQUENCE [LARGE SCALE GENOMIC DNA]</scope>
    <source>
        <strain evidence="9">Z151</strain>
    </source>
</reference>
<dbReference type="CDD" id="cd06352">
    <property type="entry name" value="PBP1_NPR_GC-like"/>
    <property type="match status" value="1"/>
</dbReference>
<evidence type="ECO:0000259" key="7">
    <source>
        <dbReference type="Pfam" id="PF01094"/>
    </source>
</evidence>